<keyword evidence="3 7" id="KW-0227">DNA damage</keyword>
<dbReference type="EnsemblMetazoa" id="XM_021057953.2">
    <property type="protein sequence ID" value="XP_020913612.1"/>
    <property type="gene ID" value="LOC110251259"/>
</dbReference>
<evidence type="ECO:0000256" key="8">
    <source>
        <dbReference type="SAM" id="MobiDB-lite"/>
    </source>
</evidence>
<dbReference type="KEGG" id="epa:110251259"/>
<sequence length="362" mass="40921">MADDDNEDPSHFNPHEDREKRKQVRYEYRELINETEKNSLEFTKPESRGLHKALDRAEELFSDVKQTREAVLDSKFLVVAAKLGRVQAQKLQTHLVKFDADVFAEKLITLMGGRSVEQAAGQANSSDDDDDDNDDDNTSTDTAGPSRSKRQRIQNLDWNKLGKMSTPNFKRTSTVTFMFGPLAIAPPTKKTPKPRDPNNKDKPKASDKVTPSQLDKIESNEEATTIEVSRIYKYLRKATDPGDDGECIPVDFFKFIVNPTSFSQTIENMFHLAFLIKDGRARIDLDEDTVLPRIVPCEPFQEGQCTNPVMKKQVMVNFSFAEYKEIIDVFNIKESMIPSRTTFGRGGSSGLTNGFHRDGDSP</sequence>
<dbReference type="Pfam" id="PF08743">
    <property type="entry name" value="Nse4_C"/>
    <property type="match status" value="1"/>
</dbReference>
<keyword evidence="12" id="KW-1185">Reference proteome</keyword>
<dbReference type="PANTHER" id="PTHR16140:SF0">
    <property type="entry name" value="NON-STRUCTURAL MAINTENANCE OF CHROMOSOMES ELEMENT 4"/>
    <property type="match status" value="1"/>
</dbReference>
<feature type="region of interest" description="Disordered" evidence="8">
    <location>
        <begin position="1"/>
        <end position="22"/>
    </location>
</feature>
<dbReference type="InterPro" id="IPR014854">
    <property type="entry name" value="Nse4_C"/>
</dbReference>
<feature type="compositionally biased region" description="Basic and acidic residues" evidence="8">
    <location>
        <begin position="193"/>
        <end position="207"/>
    </location>
</feature>
<feature type="domain" description="Nse4/EID protein Nse3/MAGE-binding" evidence="10">
    <location>
        <begin position="73"/>
        <end position="131"/>
    </location>
</feature>
<comment type="subcellular location">
    <subcellularLocation>
        <location evidence="1 7">Nucleus</location>
    </subcellularLocation>
</comment>
<dbReference type="OMA" id="FMGINRT"/>
<evidence type="ECO:0000256" key="1">
    <source>
        <dbReference type="ARBA" id="ARBA00004123"/>
    </source>
</evidence>
<evidence type="ECO:0000256" key="2">
    <source>
        <dbReference type="ARBA" id="ARBA00008997"/>
    </source>
</evidence>
<dbReference type="OrthoDB" id="361242at2759"/>
<feature type="region of interest" description="Disordered" evidence="8">
    <location>
        <begin position="117"/>
        <end position="167"/>
    </location>
</feature>
<dbReference type="InterPro" id="IPR029225">
    <property type="entry name" value="Nse4_Nse3-bd"/>
</dbReference>
<accession>A0A913Y2F3</accession>
<evidence type="ECO:0000256" key="5">
    <source>
        <dbReference type="ARBA" id="ARBA00023204"/>
    </source>
</evidence>
<evidence type="ECO:0000313" key="11">
    <source>
        <dbReference type="EnsemblMetazoa" id="XP_020913612.1"/>
    </source>
</evidence>
<name>A0A913Y2F3_EXADI</name>
<evidence type="ECO:0000256" key="7">
    <source>
        <dbReference type="RuleBase" id="RU365071"/>
    </source>
</evidence>
<keyword evidence="4 7" id="KW-0233">DNA recombination</keyword>
<dbReference type="GO" id="GO:0005634">
    <property type="term" value="C:nucleus"/>
    <property type="evidence" value="ECO:0007669"/>
    <property type="project" value="UniProtKB-SubCell"/>
</dbReference>
<dbReference type="GeneID" id="110251259"/>
<dbReference type="Pfam" id="PF15412">
    <property type="entry name" value="Nse4-Nse3_bdg"/>
    <property type="match status" value="1"/>
</dbReference>
<keyword evidence="6 7" id="KW-0539">Nucleus</keyword>
<dbReference type="GO" id="GO:0006310">
    <property type="term" value="P:DNA recombination"/>
    <property type="evidence" value="ECO:0007669"/>
    <property type="project" value="UniProtKB-UniRule"/>
</dbReference>
<dbReference type="InterPro" id="IPR027786">
    <property type="entry name" value="Nse4/EID"/>
</dbReference>
<evidence type="ECO:0000256" key="6">
    <source>
        <dbReference type="ARBA" id="ARBA00023242"/>
    </source>
</evidence>
<evidence type="ECO:0000259" key="10">
    <source>
        <dbReference type="Pfam" id="PF15412"/>
    </source>
</evidence>
<keyword evidence="5 7" id="KW-0234">DNA repair</keyword>
<comment type="subunit">
    <text evidence="7">Component of the SMC5-SMC6 complex.</text>
</comment>
<evidence type="ECO:0000256" key="3">
    <source>
        <dbReference type="ARBA" id="ARBA00022763"/>
    </source>
</evidence>
<feature type="domain" description="Non-structural maintenance of chromosome element 4 C-terminal" evidence="9">
    <location>
        <begin position="249"/>
        <end position="337"/>
    </location>
</feature>
<dbReference type="AlphaFoldDB" id="A0A913Y2F3"/>
<evidence type="ECO:0000313" key="12">
    <source>
        <dbReference type="Proteomes" id="UP000887567"/>
    </source>
</evidence>
<dbReference type="Proteomes" id="UP000887567">
    <property type="component" value="Unplaced"/>
</dbReference>
<dbReference type="GO" id="GO:0030915">
    <property type="term" value="C:Smc5-Smc6 complex"/>
    <property type="evidence" value="ECO:0007669"/>
    <property type="project" value="UniProtKB-UniRule"/>
</dbReference>
<feature type="compositionally biased region" description="Acidic residues" evidence="8">
    <location>
        <begin position="126"/>
        <end position="138"/>
    </location>
</feature>
<feature type="region of interest" description="Disordered" evidence="8">
    <location>
        <begin position="343"/>
        <end position="362"/>
    </location>
</feature>
<proteinExistence type="inferred from homology"/>
<dbReference type="RefSeq" id="XP_020913612.1">
    <property type="nucleotide sequence ID" value="XM_021057953.2"/>
</dbReference>
<dbReference type="GO" id="GO:0006281">
    <property type="term" value="P:DNA repair"/>
    <property type="evidence" value="ECO:0007669"/>
    <property type="project" value="UniProtKB-UniRule"/>
</dbReference>
<protein>
    <recommendedName>
        <fullName evidence="7">Non-structural maintenance of chromosomes element 4</fullName>
    </recommendedName>
</protein>
<comment type="similarity">
    <text evidence="2 7">Belongs to the NSE4 family.</text>
</comment>
<dbReference type="PANTHER" id="PTHR16140">
    <property type="entry name" value="NON-STRUCTURAL MAINTENANCE OF CHROMOSOMES ELEMENT 4"/>
    <property type="match status" value="1"/>
</dbReference>
<organism evidence="11 12">
    <name type="scientific">Exaiptasia diaphana</name>
    <name type="common">Tropical sea anemone</name>
    <name type="synonym">Aiptasia pulchella</name>
    <dbReference type="NCBI Taxonomy" id="2652724"/>
    <lineage>
        <taxon>Eukaryota</taxon>
        <taxon>Metazoa</taxon>
        <taxon>Cnidaria</taxon>
        <taxon>Anthozoa</taxon>
        <taxon>Hexacorallia</taxon>
        <taxon>Actiniaria</taxon>
        <taxon>Aiptasiidae</taxon>
        <taxon>Exaiptasia</taxon>
    </lineage>
</organism>
<comment type="function">
    <text evidence="7">Component of the SMC5-SMC6 complex, that promotes sister chromatid alignment after DNA damage and facilitates double-stranded DNA breaks (DSBs) repair via homologous recombination between sister chromatids.</text>
</comment>
<feature type="region of interest" description="Disordered" evidence="8">
    <location>
        <begin position="181"/>
        <end position="217"/>
    </location>
</feature>
<evidence type="ECO:0000256" key="4">
    <source>
        <dbReference type="ARBA" id="ARBA00023172"/>
    </source>
</evidence>
<feature type="compositionally biased region" description="Basic and acidic residues" evidence="8">
    <location>
        <begin position="8"/>
        <end position="22"/>
    </location>
</feature>
<evidence type="ECO:0000259" key="9">
    <source>
        <dbReference type="Pfam" id="PF08743"/>
    </source>
</evidence>
<reference evidence="11" key="1">
    <citation type="submission" date="2022-11" db="UniProtKB">
        <authorList>
            <consortium name="EnsemblMetazoa"/>
        </authorList>
    </citation>
    <scope>IDENTIFICATION</scope>
</reference>